<dbReference type="Proteomes" id="UP000537729">
    <property type="component" value="Unassembled WGS sequence"/>
</dbReference>
<reference evidence="1 2" key="1">
    <citation type="journal article" date="2020" name="Front. Microbiol.">
        <title>Genetic Organization of the aprX-lipA2 Operon Affects the Proteolytic Potential of Pseudomonas Species in Milk.</title>
        <authorList>
            <person name="Maier C."/>
            <person name="Huptas C."/>
            <person name="von Neubeck M."/>
            <person name="Scherer S."/>
            <person name="Wenning M."/>
            <person name="Lucking G."/>
        </authorList>
    </citation>
    <scope>NUCLEOTIDE SEQUENCE [LARGE SCALE GENOMIC DNA]</scope>
    <source>
        <strain evidence="1 2">DSM 16272</strain>
    </source>
</reference>
<gene>
    <name evidence="1" type="ORF">HBO38_36110</name>
</gene>
<proteinExistence type="predicted"/>
<accession>A0A7Y1FDG7</accession>
<evidence type="ECO:0000313" key="2">
    <source>
        <dbReference type="Proteomes" id="UP000537729"/>
    </source>
</evidence>
<protein>
    <submittedName>
        <fullName evidence="1">Uncharacterized protein</fullName>
    </submittedName>
</protein>
<dbReference type="AlphaFoldDB" id="A0A7Y1FDG7"/>
<dbReference type="EMBL" id="JAAQWG010000122">
    <property type="protein sequence ID" value="NMY13734.1"/>
    <property type="molecule type" value="Genomic_DNA"/>
</dbReference>
<sequence length="156" mass="17377">MNQQIQTLYPFHPVTGYRLCATVDYLMGTVLREIQKDDGEIIYEDGTHTDVDWNAAEEQVKQGTIYLQTEHGAICLESEAIWREDDVDVIEIVEVVVTTDLVGPNKLRADQLELASAAREVVLDIENGACPKAAAEQLKALMVGLGLWEEYAPEAQ</sequence>
<evidence type="ECO:0000313" key="1">
    <source>
        <dbReference type="EMBL" id="NMY13734.1"/>
    </source>
</evidence>
<name>A0A7Y1FDG7_PSEVE</name>
<organism evidence="1 2">
    <name type="scientific">Pseudomonas veronii</name>
    <dbReference type="NCBI Taxonomy" id="76761"/>
    <lineage>
        <taxon>Bacteria</taxon>
        <taxon>Pseudomonadati</taxon>
        <taxon>Pseudomonadota</taxon>
        <taxon>Gammaproteobacteria</taxon>
        <taxon>Pseudomonadales</taxon>
        <taxon>Pseudomonadaceae</taxon>
        <taxon>Pseudomonas</taxon>
    </lineage>
</organism>
<dbReference type="RefSeq" id="WP_169886715.1">
    <property type="nucleotide sequence ID" value="NZ_JAAQWG010000122.1"/>
</dbReference>
<comment type="caution">
    <text evidence="1">The sequence shown here is derived from an EMBL/GenBank/DDBJ whole genome shotgun (WGS) entry which is preliminary data.</text>
</comment>